<dbReference type="Pfam" id="PF00026">
    <property type="entry name" value="Asp"/>
    <property type="match status" value="1"/>
</dbReference>
<sequence>MAHEKDISLNTATGKSLVLPLYRGPFQNNGATPWYCELGIGTPNQKLKICFDTGSNFNWVTSSLCSKEGCKHYADARFNIDCSTSFTMLNPKEQLVSFGPWGKMQVKTGRDKFSLPYKTKQDELFADLFLAVEYSGSQFEELDWDGR</sequence>
<proteinExistence type="inferred from homology"/>
<evidence type="ECO:0000256" key="1">
    <source>
        <dbReference type="ARBA" id="ARBA00007447"/>
    </source>
</evidence>
<protein>
    <recommendedName>
        <fullName evidence="2">Peptidase A1 domain-containing protein</fullName>
    </recommendedName>
</protein>
<dbReference type="SUPFAM" id="SSF50630">
    <property type="entry name" value="Acid proteases"/>
    <property type="match status" value="1"/>
</dbReference>
<gene>
    <name evidence="3" type="ORF">A6E14_16975</name>
</gene>
<evidence type="ECO:0000313" key="3">
    <source>
        <dbReference type="EMBL" id="OCH78682.1"/>
    </source>
</evidence>
<dbReference type="AlphaFoldDB" id="A0A1B9R3C8"/>
<feature type="domain" description="Peptidase A1" evidence="2">
    <location>
        <begin position="34"/>
        <end position="147"/>
    </location>
</feature>
<dbReference type="Proteomes" id="UP000093173">
    <property type="component" value="Unassembled WGS sequence"/>
</dbReference>
<dbReference type="Gene3D" id="2.40.70.10">
    <property type="entry name" value="Acid Proteases"/>
    <property type="match status" value="1"/>
</dbReference>
<dbReference type="InterPro" id="IPR001461">
    <property type="entry name" value="Aspartic_peptidase_A1"/>
</dbReference>
<organism evidence="3 4">
    <name type="scientific">Vibrio genomosp. F10</name>
    <dbReference type="NCBI Taxonomy" id="723171"/>
    <lineage>
        <taxon>Bacteria</taxon>
        <taxon>Pseudomonadati</taxon>
        <taxon>Pseudomonadota</taxon>
        <taxon>Gammaproteobacteria</taxon>
        <taxon>Vibrionales</taxon>
        <taxon>Vibrionaceae</taxon>
        <taxon>Vibrio</taxon>
    </lineage>
</organism>
<accession>A0A1B9R3C8</accession>
<dbReference type="InterPro" id="IPR033121">
    <property type="entry name" value="PEPTIDASE_A1"/>
</dbReference>
<dbReference type="GO" id="GO:0004190">
    <property type="term" value="F:aspartic-type endopeptidase activity"/>
    <property type="evidence" value="ECO:0007669"/>
    <property type="project" value="InterPro"/>
</dbReference>
<dbReference type="PROSITE" id="PS51767">
    <property type="entry name" value="PEPTIDASE_A1"/>
    <property type="match status" value="1"/>
</dbReference>
<comment type="similarity">
    <text evidence="1">Belongs to the peptidase A1 family.</text>
</comment>
<evidence type="ECO:0000259" key="2">
    <source>
        <dbReference type="PROSITE" id="PS51767"/>
    </source>
</evidence>
<keyword evidence="4" id="KW-1185">Reference proteome</keyword>
<dbReference type="InterPro" id="IPR021109">
    <property type="entry name" value="Peptidase_aspartic_dom_sf"/>
</dbReference>
<evidence type="ECO:0000313" key="4">
    <source>
        <dbReference type="Proteomes" id="UP000093173"/>
    </source>
</evidence>
<reference evidence="4" key="1">
    <citation type="submission" date="2016-06" db="EMBL/GenBank/DDBJ databases">
        <authorList>
            <person name="Hehemann J.-H."/>
            <person name="Arevalo P."/>
            <person name="Datta M.S."/>
            <person name="Polz M.F."/>
        </authorList>
    </citation>
    <scope>NUCLEOTIDE SEQUENCE [LARGE SCALE GENOMIC DNA]</scope>
    <source>
        <strain evidence="4">9CSC122</strain>
    </source>
</reference>
<comment type="caution">
    <text evidence="3">The sequence shown here is derived from an EMBL/GenBank/DDBJ whole genome shotgun (WGS) entry which is preliminary data.</text>
</comment>
<name>A0A1B9R3C8_9VIBR</name>
<dbReference type="GO" id="GO:0051603">
    <property type="term" value="P:proteolysis involved in protein catabolic process"/>
    <property type="evidence" value="ECO:0007669"/>
    <property type="project" value="TreeGrafter"/>
</dbReference>
<dbReference type="PANTHER" id="PTHR47966">
    <property type="entry name" value="BETA-SITE APP-CLEAVING ENZYME, ISOFORM A-RELATED"/>
    <property type="match status" value="1"/>
</dbReference>
<dbReference type="PANTHER" id="PTHR47966:SF51">
    <property type="entry name" value="BETA-SITE APP-CLEAVING ENZYME, ISOFORM A-RELATED"/>
    <property type="match status" value="1"/>
</dbReference>
<dbReference type="EMBL" id="MAJZ01000050">
    <property type="protein sequence ID" value="OCH78682.1"/>
    <property type="molecule type" value="Genomic_DNA"/>
</dbReference>